<protein>
    <submittedName>
        <fullName evidence="2">Uncharacterized protein</fullName>
    </submittedName>
</protein>
<dbReference type="AlphaFoldDB" id="A0AAV4UZS7"/>
<reference evidence="2 3" key="1">
    <citation type="submission" date="2021-06" db="EMBL/GenBank/DDBJ databases">
        <title>Caerostris extrusa draft genome.</title>
        <authorList>
            <person name="Kono N."/>
            <person name="Arakawa K."/>
        </authorList>
    </citation>
    <scope>NUCLEOTIDE SEQUENCE [LARGE SCALE GENOMIC DNA]</scope>
</reference>
<name>A0AAV4UZS7_CAEEX</name>
<evidence type="ECO:0000313" key="3">
    <source>
        <dbReference type="Proteomes" id="UP001054945"/>
    </source>
</evidence>
<dbReference type="Proteomes" id="UP001054945">
    <property type="component" value="Unassembled WGS sequence"/>
</dbReference>
<evidence type="ECO:0000256" key="1">
    <source>
        <dbReference type="SAM" id="MobiDB-lite"/>
    </source>
</evidence>
<proteinExistence type="predicted"/>
<accession>A0AAV4UZS7</accession>
<sequence length="86" mass="9519">MSSQKMGHGESGGAQFCLFVLKLRLANPLGRVVCMCLLPLFPVLLCDEQRRVYLKRSGHRRDISSASGHWSGQPLCPLPLPSKGER</sequence>
<comment type="caution">
    <text evidence="2">The sequence shown here is derived from an EMBL/GenBank/DDBJ whole genome shotgun (WGS) entry which is preliminary data.</text>
</comment>
<feature type="region of interest" description="Disordered" evidence="1">
    <location>
        <begin position="61"/>
        <end position="86"/>
    </location>
</feature>
<organism evidence="2 3">
    <name type="scientific">Caerostris extrusa</name>
    <name type="common">Bark spider</name>
    <name type="synonym">Caerostris bankana</name>
    <dbReference type="NCBI Taxonomy" id="172846"/>
    <lineage>
        <taxon>Eukaryota</taxon>
        <taxon>Metazoa</taxon>
        <taxon>Ecdysozoa</taxon>
        <taxon>Arthropoda</taxon>
        <taxon>Chelicerata</taxon>
        <taxon>Arachnida</taxon>
        <taxon>Araneae</taxon>
        <taxon>Araneomorphae</taxon>
        <taxon>Entelegynae</taxon>
        <taxon>Araneoidea</taxon>
        <taxon>Araneidae</taxon>
        <taxon>Caerostris</taxon>
    </lineage>
</organism>
<dbReference type="EMBL" id="BPLR01013722">
    <property type="protein sequence ID" value="GIY63249.1"/>
    <property type="molecule type" value="Genomic_DNA"/>
</dbReference>
<gene>
    <name evidence="2" type="ORF">CEXT_334841</name>
</gene>
<evidence type="ECO:0000313" key="2">
    <source>
        <dbReference type="EMBL" id="GIY63249.1"/>
    </source>
</evidence>
<keyword evidence="3" id="KW-1185">Reference proteome</keyword>